<accession>A0A0C2N7D9</accession>
<organism evidence="1 2">
    <name type="scientific">Thelohanellus kitauei</name>
    <name type="common">Myxosporean</name>
    <dbReference type="NCBI Taxonomy" id="669202"/>
    <lineage>
        <taxon>Eukaryota</taxon>
        <taxon>Metazoa</taxon>
        <taxon>Cnidaria</taxon>
        <taxon>Myxozoa</taxon>
        <taxon>Myxosporea</taxon>
        <taxon>Bivalvulida</taxon>
        <taxon>Platysporina</taxon>
        <taxon>Myxobolidae</taxon>
        <taxon>Thelohanellus</taxon>
    </lineage>
</organism>
<proteinExistence type="predicted"/>
<reference evidence="1 2" key="1">
    <citation type="journal article" date="2014" name="Genome Biol. Evol.">
        <title>The genome of the myxosporean Thelohanellus kitauei shows adaptations to nutrient acquisition within its fish host.</title>
        <authorList>
            <person name="Yang Y."/>
            <person name="Xiong J."/>
            <person name="Zhou Z."/>
            <person name="Huo F."/>
            <person name="Miao W."/>
            <person name="Ran C."/>
            <person name="Liu Y."/>
            <person name="Zhang J."/>
            <person name="Feng J."/>
            <person name="Wang M."/>
            <person name="Wang M."/>
            <person name="Wang L."/>
            <person name="Yao B."/>
        </authorList>
    </citation>
    <scope>NUCLEOTIDE SEQUENCE [LARGE SCALE GENOMIC DNA]</scope>
    <source>
        <strain evidence="1">Wuqing</strain>
    </source>
</reference>
<keyword evidence="2" id="KW-1185">Reference proteome</keyword>
<gene>
    <name evidence="1" type="ORF">RF11_13068</name>
</gene>
<comment type="caution">
    <text evidence="1">The sequence shown here is derived from an EMBL/GenBank/DDBJ whole genome shotgun (WGS) entry which is preliminary data.</text>
</comment>
<dbReference type="EMBL" id="JWZT01002267">
    <property type="protein sequence ID" value="KII69842.1"/>
    <property type="molecule type" value="Genomic_DNA"/>
</dbReference>
<dbReference type="AlphaFoldDB" id="A0A0C2N7D9"/>
<name>A0A0C2N7D9_THEKT</name>
<dbReference type="Proteomes" id="UP000031668">
    <property type="component" value="Unassembled WGS sequence"/>
</dbReference>
<protein>
    <submittedName>
        <fullName evidence="1">Uncharacterized protein</fullName>
    </submittedName>
</protein>
<sequence>MGLNTPSSDDLVLELIDLPVNNHLVLRTFIAGQHWEEKQVVNQPEAGLAVKVNTLQDRRYRESICQKRDAVRPPPNLKCAIKAMKTVTQLKGFCLPHDRSHNYRPTNDMVVASTASGLCAKAVATEAKRPS</sequence>
<evidence type="ECO:0000313" key="1">
    <source>
        <dbReference type="EMBL" id="KII69842.1"/>
    </source>
</evidence>
<evidence type="ECO:0000313" key="2">
    <source>
        <dbReference type="Proteomes" id="UP000031668"/>
    </source>
</evidence>